<dbReference type="NCBIfam" id="NF041374">
    <property type="entry name" value="GDCCVxC"/>
    <property type="match status" value="1"/>
</dbReference>
<dbReference type="RefSeq" id="WP_377322755.1">
    <property type="nucleotide sequence ID" value="NZ_JBHSNF010000006.1"/>
</dbReference>
<protein>
    <submittedName>
        <fullName evidence="1">GDCCVxC domain-containing (Seleno)protein</fullName>
    </submittedName>
</protein>
<reference evidence="2" key="1">
    <citation type="journal article" date="2019" name="Int. J. Syst. Evol. Microbiol.">
        <title>The Global Catalogue of Microorganisms (GCM) 10K type strain sequencing project: providing services to taxonomists for standard genome sequencing and annotation.</title>
        <authorList>
            <consortium name="The Broad Institute Genomics Platform"/>
            <consortium name="The Broad Institute Genome Sequencing Center for Infectious Disease"/>
            <person name="Wu L."/>
            <person name="Ma J."/>
        </authorList>
    </citation>
    <scope>NUCLEOTIDE SEQUENCE [LARGE SCALE GENOMIC DNA]</scope>
    <source>
        <strain evidence="2">CGMCC 1.16619</strain>
    </source>
</reference>
<keyword evidence="2" id="KW-1185">Reference proteome</keyword>
<dbReference type="InterPro" id="IPR047677">
    <property type="entry name" value="GDCCVxC"/>
</dbReference>
<organism evidence="1 2">
    <name type="scientific">Rhodanobacter ginsengisoli</name>
    <dbReference type="NCBI Taxonomy" id="418646"/>
    <lineage>
        <taxon>Bacteria</taxon>
        <taxon>Pseudomonadati</taxon>
        <taxon>Pseudomonadota</taxon>
        <taxon>Gammaproteobacteria</taxon>
        <taxon>Lysobacterales</taxon>
        <taxon>Rhodanobacteraceae</taxon>
        <taxon>Rhodanobacter</taxon>
    </lineage>
</organism>
<evidence type="ECO:0000313" key="1">
    <source>
        <dbReference type="EMBL" id="MFC5527801.1"/>
    </source>
</evidence>
<comment type="caution">
    <text evidence="1">The sequence shown here is derived from an EMBL/GenBank/DDBJ whole genome shotgun (WGS) entry which is preliminary data.</text>
</comment>
<sequence length="75" mass="7741">MTTTLSSTITCPFCGHAKLETMPVDCCIHFYECTGCGELLSPLPGKCCVFCSYADVPCPPVQLALAAGDASGCCG</sequence>
<accession>A0ABW0QTE1</accession>
<name>A0ABW0QTE1_9GAMM</name>
<dbReference type="Proteomes" id="UP001596114">
    <property type="component" value="Unassembled WGS sequence"/>
</dbReference>
<proteinExistence type="predicted"/>
<gene>
    <name evidence="1" type="ORF">ACFPPA_18800</name>
</gene>
<evidence type="ECO:0000313" key="2">
    <source>
        <dbReference type="Proteomes" id="UP001596114"/>
    </source>
</evidence>
<dbReference type="EMBL" id="JBHSNF010000006">
    <property type="protein sequence ID" value="MFC5527801.1"/>
    <property type="molecule type" value="Genomic_DNA"/>
</dbReference>